<evidence type="ECO:0000313" key="1">
    <source>
        <dbReference type="EMBL" id="CAA0819597.1"/>
    </source>
</evidence>
<organism evidence="1 2">
    <name type="scientific">Striga hermonthica</name>
    <name type="common">Purple witchweed</name>
    <name type="synonym">Buchnera hermonthica</name>
    <dbReference type="NCBI Taxonomy" id="68872"/>
    <lineage>
        <taxon>Eukaryota</taxon>
        <taxon>Viridiplantae</taxon>
        <taxon>Streptophyta</taxon>
        <taxon>Embryophyta</taxon>
        <taxon>Tracheophyta</taxon>
        <taxon>Spermatophyta</taxon>
        <taxon>Magnoliopsida</taxon>
        <taxon>eudicotyledons</taxon>
        <taxon>Gunneridae</taxon>
        <taxon>Pentapetalae</taxon>
        <taxon>asterids</taxon>
        <taxon>lamiids</taxon>
        <taxon>Lamiales</taxon>
        <taxon>Orobanchaceae</taxon>
        <taxon>Buchnereae</taxon>
        <taxon>Striga</taxon>
    </lineage>
</organism>
<dbReference type="Pfam" id="PF05919">
    <property type="entry name" value="Mitovir_RNA_pol"/>
    <property type="match status" value="1"/>
</dbReference>
<dbReference type="InterPro" id="IPR008686">
    <property type="entry name" value="RNA_pol_mitovir"/>
</dbReference>
<dbReference type="EMBL" id="CACSLK010019251">
    <property type="protein sequence ID" value="CAA0819597.1"/>
    <property type="molecule type" value="Genomic_DNA"/>
</dbReference>
<dbReference type="PANTHER" id="PTHR34456:SF13">
    <property type="entry name" value="REVERSE TRANSCRIPTASE DOMAIN-CONTAINING PROTEIN"/>
    <property type="match status" value="1"/>
</dbReference>
<evidence type="ECO:0000313" key="2">
    <source>
        <dbReference type="Proteomes" id="UP001153555"/>
    </source>
</evidence>
<accession>A0A9N7R7X7</accession>
<keyword evidence="2" id="KW-1185">Reference proteome</keyword>
<comment type="caution">
    <text evidence="1">The sequence shown here is derived from an EMBL/GenBank/DDBJ whole genome shotgun (WGS) entry which is preliminary data.</text>
</comment>
<dbReference type="OrthoDB" id="1050647at2759"/>
<protein>
    <submittedName>
        <fullName evidence="1">Uncharacterized mitochondrial protein AtMg01410</fullName>
    </submittedName>
</protein>
<dbReference type="PANTHER" id="PTHR34456">
    <property type="entry name" value="MITOVIRUS RNA-DEPENDENT RNA POLYMERASE"/>
    <property type="match status" value="1"/>
</dbReference>
<name>A0A9N7R7X7_STRHE</name>
<dbReference type="AlphaFoldDB" id="A0A9N7R7X7"/>
<sequence>MMMISRHRGQTICRHWDLDWFEAGPYLPSCEDLGIPPVTGRLGCSLEGAGKRRIFAIGNYVNQRLLNPVHVWLASVLKSLPMDGTYDQTRPLYRLRGAKDAYSYDLTAATGPLVIMFEVFQYLFDRSFFASSIVNSCLATILVPFVKRKWSQVSFVAGQPLGYLSSWPLFAFSHHGLVGSREGIPRSPSALSIGRTQTPTAGRSLTIAGPFGLRPAQLERQTDRHKSYLIYSCYIHHPGHYTLASRNRRGKDRCFPTNGGFETLPPLVSGVLSPRVDYNLASALRFHTFPTPYGSSRLTHRAHAAGFHGCVRTANNGAYD</sequence>
<dbReference type="Proteomes" id="UP001153555">
    <property type="component" value="Unassembled WGS sequence"/>
</dbReference>
<reference evidence="1" key="1">
    <citation type="submission" date="2019-12" db="EMBL/GenBank/DDBJ databases">
        <authorList>
            <person name="Scholes J."/>
        </authorList>
    </citation>
    <scope>NUCLEOTIDE SEQUENCE</scope>
</reference>
<proteinExistence type="predicted"/>
<gene>
    <name evidence="1" type="ORF">SHERM_17972</name>
</gene>